<protein>
    <submittedName>
        <fullName evidence="6">DNA-binding transcriptional LysR family regulator</fullName>
    </submittedName>
</protein>
<dbReference type="InterPro" id="IPR036390">
    <property type="entry name" value="WH_DNA-bd_sf"/>
</dbReference>
<proteinExistence type="inferred from homology"/>
<evidence type="ECO:0000313" key="7">
    <source>
        <dbReference type="Proteomes" id="UP000320593"/>
    </source>
</evidence>
<evidence type="ECO:0000256" key="3">
    <source>
        <dbReference type="ARBA" id="ARBA00023125"/>
    </source>
</evidence>
<dbReference type="EMBL" id="VLLF01000005">
    <property type="protein sequence ID" value="TWI87163.1"/>
    <property type="molecule type" value="Genomic_DNA"/>
</dbReference>
<evidence type="ECO:0000313" key="6">
    <source>
        <dbReference type="EMBL" id="TWI87163.1"/>
    </source>
</evidence>
<feature type="domain" description="HTH lysR-type" evidence="5">
    <location>
        <begin position="1"/>
        <end position="27"/>
    </location>
</feature>
<dbReference type="InterPro" id="IPR050176">
    <property type="entry name" value="LTTR"/>
</dbReference>
<accession>A0A562T1J9</accession>
<dbReference type="InterPro" id="IPR036388">
    <property type="entry name" value="WH-like_DNA-bd_sf"/>
</dbReference>
<reference evidence="6 7" key="1">
    <citation type="submission" date="2019-07" db="EMBL/GenBank/DDBJ databases">
        <title>Genomic Encyclopedia of Archaeal and Bacterial Type Strains, Phase II (KMG-II): from individual species to whole genera.</title>
        <authorList>
            <person name="Goeker M."/>
        </authorList>
    </citation>
    <scope>NUCLEOTIDE SEQUENCE [LARGE SCALE GENOMIC DNA]</scope>
    <source>
        <strain evidence="6 7">ATCC BAA-252</strain>
    </source>
</reference>
<dbReference type="PROSITE" id="PS50931">
    <property type="entry name" value="HTH_LYSR"/>
    <property type="match status" value="1"/>
</dbReference>
<gene>
    <name evidence="6" type="ORF">JM93_02402</name>
</gene>
<comment type="similarity">
    <text evidence="1">Belongs to the LysR transcriptional regulatory family.</text>
</comment>
<dbReference type="InterPro" id="IPR000847">
    <property type="entry name" value="LysR_HTH_N"/>
</dbReference>
<comment type="caution">
    <text evidence="6">The sequence shown here is derived from an EMBL/GenBank/DDBJ whole genome shotgun (WGS) entry which is preliminary data.</text>
</comment>
<keyword evidence="2" id="KW-0805">Transcription regulation</keyword>
<keyword evidence="4" id="KW-0804">Transcription</keyword>
<keyword evidence="7" id="KW-1185">Reference proteome</keyword>
<dbReference type="Proteomes" id="UP000320593">
    <property type="component" value="Unassembled WGS sequence"/>
</dbReference>
<organism evidence="6 7">
    <name type="scientific">Roseibium hamelinense</name>
    <dbReference type="NCBI Taxonomy" id="150831"/>
    <lineage>
        <taxon>Bacteria</taxon>
        <taxon>Pseudomonadati</taxon>
        <taxon>Pseudomonadota</taxon>
        <taxon>Alphaproteobacteria</taxon>
        <taxon>Hyphomicrobiales</taxon>
        <taxon>Stappiaceae</taxon>
        <taxon>Roseibium</taxon>
    </lineage>
</organism>
<dbReference type="PANTHER" id="PTHR30579">
    <property type="entry name" value="TRANSCRIPTIONAL REGULATOR"/>
    <property type="match status" value="1"/>
</dbReference>
<evidence type="ECO:0000256" key="4">
    <source>
        <dbReference type="ARBA" id="ARBA00023163"/>
    </source>
</evidence>
<name>A0A562T1J9_9HYPH</name>
<evidence type="ECO:0000256" key="1">
    <source>
        <dbReference type="ARBA" id="ARBA00009437"/>
    </source>
</evidence>
<dbReference type="SUPFAM" id="SSF46785">
    <property type="entry name" value="Winged helix' DNA-binding domain"/>
    <property type="match status" value="1"/>
</dbReference>
<dbReference type="SUPFAM" id="SSF53850">
    <property type="entry name" value="Periplasmic binding protein-like II"/>
    <property type="match status" value="1"/>
</dbReference>
<dbReference type="GO" id="GO:0003677">
    <property type="term" value="F:DNA binding"/>
    <property type="evidence" value="ECO:0007669"/>
    <property type="project" value="UniProtKB-KW"/>
</dbReference>
<evidence type="ECO:0000256" key="2">
    <source>
        <dbReference type="ARBA" id="ARBA00023015"/>
    </source>
</evidence>
<dbReference type="Gene3D" id="1.10.10.10">
    <property type="entry name" value="Winged helix-like DNA-binding domain superfamily/Winged helix DNA-binding domain"/>
    <property type="match status" value="1"/>
</dbReference>
<dbReference type="PANTHER" id="PTHR30579:SF3">
    <property type="entry name" value="TRANSCRIPTIONAL REGULATORY PROTEIN"/>
    <property type="match status" value="1"/>
</dbReference>
<keyword evidence="3 6" id="KW-0238">DNA-binding</keyword>
<evidence type="ECO:0000259" key="5">
    <source>
        <dbReference type="PROSITE" id="PS50931"/>
    </source>
</evidence>
<dbReference type="GO" id="GO:0003700">
    <property type="term" value="F:DNA-binding transcription factor activity"/>
    <property type="evidence" value="ECO:0007669"/>
    <property type="project" value="InterPro"/>
</dbReference>
<sequence>MGRRVSALEVALDKRLFEREPRGYRLTEAGLELLELVGGMSRFAQNVSEWAADSGSKRRIRISAGNWTLRLLADHVGSYWSSLSGWQPEFLADLHDLNFSHQQIDIGIRNKRPTDPRLAGRKVGHVEFAVYGSADRTDPIPDRWIGFTEEQLRFPTARWINSHHAENVIINVNRSEDALALLKGTNARTVFPCFVGDSLETIRRLSEPIPELKTERWLVVHNEGRHATEIRQAANAIAKLLKGDPQLIWR</sequence>
<dbReference type="AlphaFoldDB" id="A0A562T1J9"/>